<dbReference type="InParanoid" id="S0EU11"/>
<dbReference type="HOGENOM" id="CLU_968732_0_0_0"/>
<evidence type="ECO:0000256" key="1">
    <source>
        <dbReference type="SAM" id="MobiDB-lite"/>
    </source>
</evidence>
<reference evidence="3" key="1">
    <citation type="submission" date="2013-03" db="EMBL/GenBank/DDBJ databases">
        <title>Genome sequence of Chthonomonas calidirosea, the first sequenced genome from the Armatimonadetes phylum (formally candidate division OP10).</title>
        <authorList>
            <person name="Lee K.C.Y."/>
            <person name="Morgan X.C."/>
            <person name="Dunfield P.F."/>
            <person name="Tamas I."/>
            <person name="Houghton K.M."/>
            <person name="Vyssotski M."/>
            <person name="Ryan J.L.J."/>
            <person name="Lagutin K."/>
            <person name="McDonald I.R."/>
            <person name="Stott M.B."/>
        </authorList>
    </citation>
    <scope>NUCLEOTIDE SEQUENCE [LARGE SCALE GENOMIC DNA]</scope>
    <source>
        <strain evidence="3">DSM 23976 / ICMP 18418 / T49</strain>
    </source>
</reference>
<evidence type="ECO:0000313" key="2">
    <source>
        <dbReference type="EMBL" id="CCW35120.1"/>
    </source>
</evidence>
<feature type="compositionally biased region" description="Low complexity" evidence="1">
    <location>
        <begin position="50"/>
        <end position="59"/>
    </location>
</feature>
<dbReference type="AlphaFoldDB" id="S0EU11"/>
<feature type="compositionally biased region" description="Gly residues" evidence="1">
    <location>
        <begin position="274"/>
        <end position="287"/>
    </location>
</feature>
<dbReference type="STRING" id="454171.CP488_02793"/>
<feature type="compositionally biased region" description="Gly residues" evidence="1">
    <location>
        <begin position="67"/>
        <end position="76"/>
    </location>
</feature>
<dbReference type="KEGG" id="ccz:CCALI_01302"/>
<dbReference type="EMBL" id="HF951689">
    <property type="protein sequence ID" value="CCW35120.1"/>
    <property type="molecule type" value="Genomic_DNA"/>
</dbReference>
<dbReference type="PATRIC" id="fig|1303518.3.peg.1328"/>
<proteinExistence type="predicted"/>
<feature type="region of interest" description="Disordered" evidence="1">
    <location>
        <begin position="259"/>
        <end position="287"/>
    </location>
</feature>
<dbReference type="Proteomes" id="UP000014227">
    <property type="component" value="Chromosome I"/>
</dbReference>
<sequence length="287" mass="29172">MRKTGISIVGKTEMKRGSQLWEPAVGKIALVGLGLILLAGCGGGQSSSDTGGTAATTPTTTPPTMPGGMGKFGPGGPAAAMGGAPFGGMGGAALGRQQTSGSTGNQQVASVITGKYHQDPFLVTWKKKPLPPDVFAEVQPLQVADTTVQAPPEKPVVVQQVPDRRVAGIMRGNGIYAILEQNGQSEIVKPGSLTSDNYRVLTITDDAVKLEKREGNLILVENVKLSDLQTAAQTMGTTPYPGYRGYPGYGGYPGYPGAPGGMGRPGLPRPGAPSFGGGGGNVPGGSD</sequence>
<gene>
    <name evidence="2" type="ORF">CCALI_01302</name>
</gene>
<keyword evidence="3" id="KW-1185">Reference proteome</keyword>
<accession>S0EU11</accession>
<protein>
    <submittedName>
        <fullName evidence="2">Uncharacterized protein</fullName>
    </submittedName>
</protein>
<organism evidence="2 3">
    <name type="scientific">Chthonomonas calidirosea (strain DSM 23976 / ICMP 18418 / T49)</name>
    <dbReference type="NCBI Taxonomy" id="1303518"/>
    <lineage>
        <taxon>Bacteria</taxon>
        <taxon>Bacillati</taxon>
        <taxon>Armatimonadota</taxon>
        <taxon>Chthonomonadia</taxon>
        <taxon>Chthonomonadales</taxon>
        <taxon>Chthonomonadaceae</taxon>
        <taxon>Chthonomonas</taxon>
    </lineage>
</organism>
<name>S0EU11_CHTCT</name>
<feature type="region of interest" description="Disordered" evidence="1">
    <location>
        <begin position="46"/>
        <end position="83"/>
    </location>
</feature>
<evidence type="ECO:0000313" key="3">
    <source>
        <dbReference type="Proteomes" id="UP000014227"/>
    </source>
</evidence>